<dbReference type="SUPFAM" id="SSF48726">
    <property type="entry name" value="Immunoglobulin"/>
    <property type="match status" value="1"/>
</dbReference>
<accession>A0A8C2ZUM5</accession>
<reference evidence="2" key="2">
    <citation type="submission" date="2025-09" db="UniProtKB">
        <authorList>
            <consortium name="Ensembl"/>
        </authorList>
    </citation>
    <scope>IDENTIFICATION</scope>
</reference>
<reference evidence="2" key="1">
    <citation type="submission" date="2025-08" db="UniProtKB">
        <authorList>
            <consortium name="Ensembl"/>
        </authorList>
    </citation>
    <scope>IDENTIFICATION</scope>
</reference>
<evidence type="ECO:0000259" key="1">
    <source>
        <dbReference type="PROSITE" id="PS50835"/>
    </source>
</evidence>
<dbReference type="AlphaFoldDB" id="A0A8C2ZUM5"/>
<dbReference type="InterPro" id="IPR036179">
    <property type="entry name" value="Ig-like_dom_sf"/>
</dbReference>
<dbReference type="Proteomes" id="UP000694565">
    <property type="component" value="Unplaced"/>
</dbReference>
<sequence length="106" mass="12226">STKCCIWGGAKKLLELVEHQLVETFKGEGEPVSLRCDYDTTADYVSVYWFKHHSDSNLNIAELARRRLTLTDTALYYCALETVIQRVQEVVQQPEHTYLTSLKVLF</sequence>
<feature type="domain" description="Ig-like" evidence="1">
    <location>
        <begin position="28"/>
        <end position="88"/>
    </location>
</feature>
<dbReference type="Gene3D" id="2.60.40.10">
    <property type="entry name" value="Immunoglobulins"/>
    <property type="match status" value="1"/>
</dbReference>
<keyword evidence="3" id="KW-1185">Reference proteome</keyword>
<name>A0A8C2ZUM5_CYCLU</name>
<dbReference type="Ensembl" id="ENSCLMT00005033340.1">
    <property type="protein sequence ID" value="ENSCLMP00005031973.1"/>
    <property type="gene ID" value="ENSCLMG00005015416.1"/>
</dbReference>
<dbReference type="InterPro" id="IPR013783">
    <property type="entry name" value="Ig-like_fold"/>
</dbReference>
<protein>
    <recommendedName>
        <fullName evidence="1">Ig-like domain-containing protein</fullName>
    </recommendedName>
</protein>
<evidence type="ECO:0000313" key="3">
    <source>
        <dbReference type="Proteomes" id="UP000694565"/>
    </source>
</evidence>
<organism evidence="2 3">
    <name type="scientific">Cyclopterus lumpus</name>
    <name type="common">Lumpsucker</name>
    <dbReference type="NCBI Taxonomy" id="8103"/>
    <lineage>
        <taxon>Eukaryota</taxon>
        <taxon>Metazoa</taxon>
        <taxon>Chordata</taxon>
        <taxon>Craniata</taxon>
        <taxon>Vertebrata</taxon>
        <taxon>Euteleostomi</taxon>
        <taxon>Actinopterygii</taxon>
        <taxon>Neopterygii</taxon>
        <taxon>Teleostei</taxon>
        <taxon>Neoteleostei</taxon>
        <taxon>Acanthomorphata</taxon>
        <taxon>Eupercaria</taxon>
        <taxon>Perciformes</taxon>
        <taxon>Cottioidei</taxon>
        <taxon>Cottales</taxon>
        <taxon>Cyclopteridae</taxon>
        <taxon>Cyclopterus</taxon>
    </lineage>
</organism>
<evidence type="ECO:0000313" key="2">
    <source>
        <dbReference type="Ensembl" id="ENSCLMP00005031973.1"/>
    </source>
</evidence>
<dbReference type="PROSITE" id="PS50835">
    <property type="entry name" value="IG_LIKE"/>
    <property type="match status" value="1"/>
</dbReference>
<dbReference type="InterPro" id="IPR007110">
    <property type="entry name" value="Ig-like_dom"/>
</dbReference>
<proteinExistence type="predicted"/>